<feature type="compositionally biased region" description="Polar residues" evidence="1">
    <location>
        <begin position="107"/>
        <end position="120"/>
    </location>
</feature>
<gene>
    <name evidence="2" type="ORF">SNEC2469_LOCUS12587</name>
</gene>
<feature type="region of interest" description="Disordered" evidence="1">
    <location>
        <begin position="1"/>
        <end position="20"/>
    </location>
</feature>
<dbReference type="EMBL" id="CAJNJA010019975">
    <property type="protein sequence ID" value="CAE7453527.1"/>
    <property type="molecule type" value="Genomic_DNA"/>
</dbReference>
<feature type="region of interest" description="Disordered" evidence="1">
    <location>
        <begin position="101"/>
        <end position="120"/>
    </location>
</feature>
<reference evidence="2" key="1">
    <citation type="submission" date="2021-02" db="EMBL/GenBank/DDBJ databases">
        <authorList>
            <person name="Dougan E. K."/>
            <person name="Rhodes N."/>
            <person name="Thang M."/>
            <person name="Chan C."/>
        </authorList>
    </citation>
    <scope>NUCLEOTIDE SEQUENCE</scope>
</reference>
<accession>A0A812RRR4</accession>
<evidence type="ECO:0000313" key="3">
    <source>
        <dbReference type="Proteomes" id="UP000601435"/>
    </source>
</evidence>
<comment type="caution">
    <text evidence="2">The sequence shown here is derived from an EMBL/GenBank/DDBJ whole genome shotgun (WGS) entry which is preliminary data.</text>
</comment>
<dbReference type="OrthoDB" id="420513at2759"/>
<keyword evidence="3" id="KW-1185">Reference proteome</keyword>
<dbReference type="AlphaFoldDB" id="A0A812RRR4"/>
<protein>
    <submittedName>
        <fullName evidence="2">Uncharacterized protein</fullName>
    </submittedName>
</protein>
<proteinExistence type="predicted"/>
<organism evidence="2 3">
    <name type="scientific">Symbiodinium necroappetens</name>
    <dbReference type="NCBI Taxonomy" id="1628268"/>
    <lineage>
        <taxon>Eukaryota</taxon>
        <taxon>Sar</taxon>
        <taxon>Alveolata</taxon>
        <taxon>Dinophyceae</taxon>
        <taxon>Suessiales</taxon>
        <taxon>Symbiodiniaceae</taxon>
        <taxon>Symbiodinium</taxon>
    </lineage>
</organism>
<evidence type="ECO:0000256" key="1">
    <source>
        <dbReference type="SAM" id="MobiDB-lite"/>
    </source>
</evidence>
<name>A0A812RRR4_9DINO</name>
<dbReference type="Proteomes" id="UP000601435">
    <property type="component" value="Unassembled WGS sequence"/>
</dbReference>
<evidence type="ECO:0000313" key="2">
    <source>
        <dbReference type="EMBL" id="CAE7453527.1"/>
    </source>
</evidence>
<sequence length="168" mass="17920">MASLVPQKPSTPPPSCKAPRRRMVIGAIAPASPQQCRTRSKSSPAVLVEFPERATSPCSSILSHAMSDLQARRVQFEEAPEIILFLSADEGSDTVLSVVVEDEPEASQPSSPRTALPQTDETALAVPAVPPAPHDLCEGGLAELAAERRAAMLRKLFPDTMVPSSVRE</sequence>